<dbReference type="AlphaFoldDB" id="A0A438GN77"/>
<accession>A0A438GN77</accession>
<dbReference type="EMBL" id="QGNW01000386">
    <property type="protein sequence ID" value="RVW73675.1"/>
    <property type="molecule type" value="Genomic_DNA"/>
</dbReference>
<feature type="compositionally biased region" description="Basic and acidic residues" evidence="1">
    <location>
        <begin position="9"/>
        <end position="26"/>
    </location>
</feature>
<sequence>MGQGNLRKNGSEKGQEERSELQEGQKRSWKPTHSLLEMSIPGHSFLLWDFGVFWGLGLPENGNTMVPTASKLLPTYLAAHEWHKHHTALIALTQIAEGGSKVNDKKNLEPVISMVLNSFQDGYDE</sequence>
<proteinExistence type="predicted"/>
<name>A0A438GN77_VITVI</name>
<evidence type="ECO:0000313" key="2">
    <source>
        <dbReference type="EMBL" id="RVW73675.1"/>
    </source>
</evidence>
<feature type="region of interest" description="Disordered" evidence="1">
    <location>
        <begin position="1"/>
        <end position="28"/>
    </location>
</feature>
<evidence type="ECO:0000256" key="1">
    <source>
        <dbReference type="SAM" id="MobiDB-lite"/>
    </source>
</evidence>
<protein>
    <submittedName>
        <fullName evidence="2">Uncharacterized protein</fullName>
    </submittedName>
</protein>
<evidence type="ECO:0000313" key="3">
    <source>
        <dbReference type="Proteomes" id="UP000288805"/>
    </source>
</evidence>
<dbReference type="Gene3D" id="1.25.10.10">
    <property type="entry name" value="Leucine-rich Repeat Variant"/>
    <property type="match status" value="1"/>
</dbReference>
<reference evidence="2 3" key="1">
    <citation type="journal article" date="2018" name="PLoS Genet.">
        <title>Population sequencing reveals clonal diversity and ancestral inbreeding in the grapevine cultivar Chardonnay.</title>
        <authorList>
            <person name="Roach M.J."/>
            <person name="Johnson D.L."/>
            <person name="Bohlmann J."/>
            <person name="van Vuuren H.J."/>
            <person name="Jones S.J."/>
            <person name="Pretorius I.S."/>
            <person name="Schmidt S.A."/>
            <person name="Borneman A.R."/>
        </authorList>
    </citation>
    <scope>NUCLEOTIDE SEQUENCE [LARGE SCALE GENOMIC DNA]</scope>
    <source>
        <strain evidence="3">cv. Chardonnay</strain>
        <tissue evidence="2">Leaf</tissue>
    </source>
</reference>
<organism evidence="2 3">
    <name type="scientific">Vitis vinifera</name>
    <name type="common">Grape</name>
    <dbReference type="NCBI Taxonomy" id="29760"/>
    <lineage>
        <taxon>Eukaryota</taxon>
        <taxon>Viridiplantae</taxon>
        <taxon>Streptophyta</taxon>
        <taxon>Embryophyta</taxon>
        <taxon>Tracheophyta</taxon>
        <taxon>Spermatophyta</taxon>
        <taxon>Magnoliopsida</taxon>
        <taxon>eudicotyledons</taxon>
        <taxon>Gunneridae</taxon>
        <taxon>Pentapetalae</taxon>
        <taxon>rosids</taxon>
        <taxon>Vitales</taxon>
        <taxon>Vitaceae</taxon>
        <taxon>Viteae</taxon>
        <taxon>Vitis</taxon>
    </lineage>
</organism>
<dbReference type="Proteomes" id="UP000288805">
    <property type="component" value="Unassembled WGS sequence"/>
</dbReference>
<comment type="caution">
    <text evidence="2">The sequence shown here is derived from an EMBL/GenBank/DDBJ whole genome shotgun (WGS) entry which is preliminary data.</text>
</comment>
<dbReference type="InterPro" id="IPR011989">
    <property type="entry name" value="ARM-like"/>
</dbReference>
<gene>
    <name evidence="2" type="ORF">CK203_057061</name>
</gene>